<reference evidence="3 4" key="1">
    <citation type="submission" date="2023-07" db="EMBL/GenBank/DDBJ databases">
        <title>Sorghum-associated microbial communities from plants grown in Nebraska, USA.</title>
        <authorList>
            <person name="Schachtman D."/>
        </authorList>
    </citation>
    <scope>NUCLEOTIDE SEQUENCE [LARGE SCALE GENOMIC DNA]</scope>
    <source>
        <strain evidence="3 4">3773</strain>
    </source>
</reference>
<evidence type="ECO:0000313" key="4">
    <source>
        <dbReference type="Proteomes" id="UP001255185"/>
    </source>
</evidence>
<gene>
    <name evidence="3" type="ORF">J2X31_003679</name>
</gene>
<organism evidence="3 4">
    <name type="scientific">Flavobacterium arsenatis</name>
    <dbReference type="NCBI Taxonomy" id="1484332"/>
    <lineage>
        <taxon>Bacteria</taxon>
        <taxon>Pseudomonadati</taxon>
        <taxon>Bacteroidota</taxon>
        <taxon>Flavobacteriia</taxon>
        <taxon>Flavobacteriales</taxon>
        <taxon>Flavobacteriaceae</taxon>
        <taxon>Flavobacterium</taxon>
    </lineage>
</organism>
<name>A0ABU1TUV0_9FLAO</name>
<dbReference type="Pfam" id="PF02518">
    <property type="entry name" value="HATPase_c"/>
    <property type="match status" value="1"/>
</dbReference>
<dbReference type="RefSeq" id="WP_310028922.1">
    <property type="nucleotide sequence ID" value="NZ_JAVDVI010000027.1"/>
</dbReference>
<feature type="region of interest" description="Disordered" evidence="1">
    <location>
        <begin position="545"/>
        <end position="584"/>
    </location>
</feature>
<dbReference type="InterPro" id="IPR003594">
    <property type="entry name" value="HATPase_dom"/>
</dbReference>
<sequence>MGDKLFFTVKTGIKSIVGKDLITDDYIAIFELVKNSFDAHAKNVIITFEESKIIIADDGKGMSKDELQNKWLALAYSAKKDGSEDSEDEDSEERNSSYRDEIQKKRFYAGAKGIGRFSCDRLGKKLILYSKREIDKNVNQLNIDWADFENNDKEDFIKIPVDYNPIPFNLNLFPNNSKNGTILEIDNALFWDREKIKNLKHSLEKLINPFTEKNDFQIKIICEREKNEDEFGLYKSAPNKGKKYNERDKVNGYVKNAILDILKIKTSHIKILITDDIIETKITDRGILIYHTKEPSYFEKITHSEIDLYFLNRAAKLNFKKRMGIEPVNFGSIFLFKNGFRVQPFGETGNDSWGIDYRSQQGYNRFLGTRDLFGRVELTTNDFEEFKEVSSRDGGLVETAGYFELISAFELAHRRLERYVVGVLWGEGFKRKKYFGEGEEGNKIADNYRKGLSEDKDSDNLEIAKSNLGSKLDFIQIIKNLSSNKDIQIINYNKDFVNLINEKIDDNQKKFISDLEAIANHTNDENLKNNVNLIEENFQKLKKEKEEAEKRANEEEKKRKEAEEKALEEEKRRKEAEEKAKIQEEKRRLAELETLKKEKERAEAELAKIKAEQKAKEVQEKNKDLSDKLTIETKKNQYLNATRKTLSEDAEQLVHSIDLYVGNASTYVNEILSTKNITIELRDKVYSIKNNIDKALKVSQIIIKSNFDYKHINQRVDLPTYIKEYLEDLSISRRNIVIKTNNLVNKYVLINPIDMDIVLDNLVSNSLKAKAKNILVDFHINGKKLEIYYYDDGIGMSEKLINNPESIFDLGVRDSIEKGSGIGMYDVQKRVINMNGTVKFIGNNVKLKGAGFKIEI</sequence>
<keyword evidence="4" id="KW-1185">Reference proteome</keyword>
<evidence type="ECO:0000259" key="2">
    <source>
        <dbReference type="PROSITE" id="PS50109"/>
    </source>
</evidence>
<dbReference type="EMBL" id="JAVDVI010000027">
    <property type="protein sequence ID" value="MDR6969646.1"/>
    <property type="molecule type" value="Genomic_DNA"/>
</dbReference>
<evidence type="ECO:0000256" key="1">
    <source>
        <dbReference type="SAM" id="MobiDB-lite"/>
    </source>
</evidence>
<dbReference type="Proteomes" id="UP001255185">
    <property type="component" value="Unassembled WGS sequence"/>
</dbReference>
<dbReference type="Gene3D" id="3.30.565.10">
    <property type="entry name" value="Histidine kinase-like ATPase, C-terminal domain"/>
    <property type="match status" value="2"/>
</dbReference>
<evidence type="ECO:0000313" key="3">
    <source>
        <dbReference type="EMBL" id="MDR6969646.1"/>
    </source>
</evidence>
<dbReference type="GO" id="GO:0016301">
    <property type="term" value="F:kinase activity"/>
    <property type="evidence" value="ECO:0007669"/>
    <property type="project" value="UniProtKB-KW"/>
</dbReference>
<keyword evidence="3" id="KW-0808">Transferase</keyword>
<proteinExistence type="predicted"/>
<dbReference type="PANTHER" id="PTHR43065">
    <property type="entry name" value="SENSOR HISTIDINE KINASE"/>
    <property type="match status" value="1"/>
</dbReference>
<dbReference type="InterPro" id="IPR036890">
    <property type="entry name" value="HATPase_C_sf"/>
</dbReference>
<dbReference type="InterPro" id="IPR005467">
    <property type="entry name" value="His_kinase_dom"/>
</dbReference>
<accession>A0ABU1TUV0</accession>
<comment type="caution">
    <text evidence="3">The sequence shown here is derived from an EMBL/GenBank/DDBJ whole genome shotgun (WGS) entry which is preliminary data.</text>
</comment>
<keyword evidence="3" id="KW-0418">Kinase</keyword>
<protein>
    <submittedName>
        <fullName evidence="3">Signal transduction histidine kinase</fullName>
    </submittedName>
</protein>
<dbReference type="PROSITE" id="PS50109">
    <property type="entry name" value="HIS_KIN"/>
    <property type="match status" value="1"/>
</dbReference>
<dbReference type="SUPFAM" id="SSF55874">
    <property type="entry name" value="ATPase domain of HSP90 chaperone/DNA topoisomerase II/histidine kinase"/>
    <property type="match status" value="2"/>
</dbReference>
<dbReference type="Pfam" id="PF13589">
    <property type="entry name" value="HATPase_c_3"/>
    <property type="match status" value="1"/>
</dbReference>
<feature type="domain" description="Histidine kinase" evidence="2">
    <location>
        <begin position="652"/>
        <end position="856"/>
    </location>
</feature>